<accession>A0ABY4BDC7</accession>
<dbReference type="RefSeq" id="WP_243575660.1">
    <property type="nucleotide sequence ID" value="NZ_CP094529.1"/>
</dbReference>
<name>A0ABY4BDC7_9FLAO</name>
<proteinExistence type="predicted"/>
<evidence type="ECO:0008006" key="4">
    <source>
        <dbReference type="Google" id="ProtNLM"/>
    </source>
</evidence>
<reference evidence="2 3" key="1">
    <citation type="submission" date="2022-03" db="EMBL/GenBank/DDBJ databases">
        <title>Chryseobacterium sp. isolated from the Andong Sikhe.</title>
        <authorList>
            <person name="Won M."/>
            <person name="Kim S.-J."/>
            <person name="Kwon S.-W."/>
        </authorList>
    </citation>
    <scope>NUCLEOTIDE SEQUENCE [LARGE SCALE GENOMIC DNA]</scope>
    <source>
        <strain evidence="2 3">ADR-1</strain>
    </source>
</reference>
<keyword evidence="1" id="KW-0472">Membrane</keyword>
<evidence type="ECO:0000256" key="1">
    <source>
        <dbReference type="SAM" id="Phobius"/>
    </source>
</evidence>
<protein>
    <recommendedName>
        <fullName evidence="4">DUF5362 domain-containing protein</fullName>
    </recommendedName>
</protein>
<dbReference type="EMBL" id="CP094529">
    <property type="protein sequence ID" value="UOE37160.1"/>
    <property type="molecule type" value="Genomic_DNA"/>
</dbReference>
<keyword evidence="1" id="KW-1133">Transmembrane helix</keyword>
<evidence type="ECO:0000313" key="2">
    <source>
        <dbReference type="EMBL" id="UOE37160.1"/>
    </source>
</evidence>
<keyword evidence="3" id="KW-1185">Reference proteome</keyword>
<gene>
    <name evidence="2" type="ORF">MTP08_08760</name>
</gene>
<feature type="transmembrane region" description="Helical" evidence="1">
    <location>
        <begin position="32"/>
        <end position="56"/>
    </location>
</feature>
<dbReference type="Proteomes" id="UP000831068">
    <property type="component" value="Chromosome"/>
</dbReference>
<organism evidence="2 3">
    <name type="scientific">Chryseobacterium oryzae</name>
    <dbReference type="NCBI Taxonomy" id="2929799"/>
    <lineage>
        <taxon>Bacteria</taxon>
        <taxon>Pseudomonadati</taxon>
        <taxon>Bacteroidota</taxon>
        <taxon>Flavobacteriia</taxon>
        <taxon>Flavobacteriales</taxon>
        <taxon>Weeksellaceae</taxon>
        <taxon>Chryseobacterium group</taxon>
        <taxon>Chryseobacterium</taxon>
    </lineage>
</organism>
<sequence>METKSHFDKFEELKIDRISKEFLTETVKWTSFLSILGFIGIGFFVIISLGMMLMGLKFGPMFGGFAAGLIYLIVAGFYFIPINYLYKFSSNMKLALKNNNQAALRCSFEYLKAHYKFIGILTLIIISFYILMLIWFFISTTGSHF</sequence>
<evidence type="ECO:0000313" key="3">
    <source>
        <dbReference type="Proteomes" id="UP000831068"/>
    </source>
</evidence>
<feature type="transmembrane region" description="Helical" evidence="1">
    <location>
        <begin position="62"/>
        <end position="86"/>
    </location>
</feature>
<feature type="transmembrane region" description="Helical" evidence="1">
    <location>
        <begin position="117"/>
        <end position="138"/>
    </location>
</feature>
<keyword evidence="1" id="KW-0812">Transmembrane</keyword>